<keyword evidence="4" id="KW-0106">Calcium</keyword>
<evidence type="ECO:0000256" key="4">
    <source>
        <dbReference type="RuleBase" id="RU003540"/>
    </source>
</evidence>
<keyword evidence="3 4" id="KW-0041">Annexin</keyword>
<dbReference type="PRINTS" id="PR00196">
    <property type="entry name" value="ANNEXIN"/>
</dbReference>
<dbReference type="EnsemblMetazoa" id="CJA06997a.1">
    <property type="protein sequence ID" value="CJA06997a.1"/>
    <property type="gene ID" value="WBGene00126201"/>
</dbReference>
<evidence type="ECO:0000313" key="5">
    <source>
        <dbReference type="EnsemblMetazoa" id="CJA06997a.1"/>
    </source>
</evidence>
<dbReference type="GO" id="GO:0005544">
    <property type="term" value="F:calcium-dependent phospholipid binding"/>
    <property type="evidence" value="ECO:0007669"/>
    <property type="project" value="UniProtKB-KW"/>
</dbReference>
<dbReference type="Proteomes" id="UP000005237">
    <property type="component" value="Unassembled WGS sequence"/>
</dbReference>
<dbReference type="FunFam" id="1.10.220.10:FF:000026">
    <property type="entry name" value="Annexin"/>
    <property type="match status" value="1"/>
</dbReference>
<dbReference type="InterPro" id="IPR018252">
    <property type="entry name" value="Annexin_repeat_CS"/>
</dbReference>
<dbReference type="AlphaFoldDB" id="A0A8R1HP04"/>
<dbReference type="InterPro" id="IPR001464">
    <property type="entry name" value="Annexin"/>
</dbReference>
<sequence>MTLKITLKLCKIFENSETESFSVMATAKIHFQPMFDEVVASERLEKALRNKEKLKVLEILVAVNNTQRQMLRTPYKTRYGKDLEEEIKKVFSGEFEDFLVALLQTPTKLDVTELHRAVKGLGTNEKNLIEILTTRNNDEIEAAKNTFFMTYQKSLEDAISADTSGDFRRLLIVILQAKRDESGTVNALHVATHASQILKSFDKKSGVEKFDAFKIFATASGAHVQKVIEEVERQSGKEFGKLADKELSGDFKNLVLALIETSKNRPRFLANAIHTATKGMGTRDKDLIRILVSRSEIDLVLIEYEFQVLFGKPLTQLIKEECKAEYRDGLTMLVKGNSRP</sequence>
<dbReference type="GO" id="GO:0001786">
    <property type="term" value="F:phosphatidylserine binding"/>
    <property type="evidence" value="ECO:0007669"/>
    <property type="project" value="TreeGrafter"/>
</dbReference>
<dbReference type="PROSITE" id="PS00223">
    <property type="entry name" value="ANNEXIN_1"/>
    <property type="match status" value="2"/>
</dbReference>
<dbReference type="FunFam" id="1.10.220.10:FF:000010">
    <property type="entry name" value="Annexin"/>
    <property type="match status" value="1"/>
</dbReference>
<dbReference type="GO" id="GO:0005509">
    <property type="term" value="F:calcium ion binding"/>
    <property type="evidence" value="ECO:0007669"/>
    <property type="project" value="InterPro"/>
</dbReference>
<keyword evidence="6" id="KW-1185">Reference proteome</keyword>
<dbReference type="GO" id="GO:0043395">
    <property type="term" value="F:heparan sulfate proteoglycan binding"/>
    <property type="evidence" value="ECO:0007669"/>
    <property type="project" value="TreeGrafter"/>
</dbReference>
<dbReference type="GO" id="GO:0005886">
    <property type="term" value="C:plasma membrane"/>
    <property type="evidence" value="ECO:0007669"/>
    <property type="project" value="TreeGrafter"/>
</dbReference>
<accession>A0A8R1HP04</accession>
<dbReference type="Gene3D" id="1.10.220.10">
    <property type="entry name" value="Annexin"/>
    <property type="match status" value="4"/>
</dbReference>
<dbReference type="GO" id="GO:0012506">
    <property type="term" value="C:vesicle membrane"/>
    <property type="evidence" value="ECO:0007669"/>
    <property type="project" value="TreeGrafter"/>
</dbReference>
<keyword evidence="2 4" id="KW-0677">Repeat</keyword>
<comment type="domain">
    <text evidence="4">A pair of annexin repeats may form one binding site for calcium and phospholipid.</text>
</comment>
<dbReference type="GO" id="GO:0005737">
    <property type="term" value="C:cytoplasm"/>
    <property type="evidence" value="ECO:0007669"/>
    <property type="project" value="TreeGrafter"/>
</dbReference>
<reference evidence="5" key="2">
    <citation type="submission" date="2022-06" db="UniProtKB">
        <authorList>
            <consortium name="EnsemblMetazoa"/>
        </authorList>
    </citation>
    <scope>IDENTIFICATION</scope>
    <source>
        <strain evidence="5">DF5081</strain>
    </source>
</reference>
<dbReference type="PANTHER" id="PTHR10502">
    <property type="entry name" value="ANNEXIN"/>
    <property type="match status" value="1"/>
</dbReference>
<dbReference type="SMART" id="SM00335">
    <property type="entry name" value="ANX"/>
    <property type="match status" value="4"/>
</dbReference>
<keyword evidence="4" id="KW-0111">Calcium/phospholipid-binding</keyword>
<dbReference type="PANTHER" id="PTHR10502:SF177">
    <property type="entry name" value="ANNEXIN B10"/>
    <property type="match status" value="1"/>
</dbReference>
<dbReference type="SUPFAM" id="SSF47874">
    <property type="entry name" value="Annexin"/>
    <property type="match status" value="1"/>
</dbReference>
<evidence type="ECO:0000256" key="1">
    <source>
        <dbReference type="ARBA" id="ARBA00007831"/>
    </source>
</evidence>
<comment type="similarity">
    <text evidence="1 4">Belongs to the annexin family.</text>
</comment>
<dbReference type="PROSITE" id="PS51897">
    <property type="entry name" value="ANNEXIN_2"/>
    <property type="match status" value="3"/>
</dbReference>
<dbReference type="Pfam" id="PF00191">
    <property type="entry name" value="Annexin"/>
    <property type="match status" value="4"/>
</dbReference>
<evidence type="ECO:0000256" key="2">
    <source>
        <dbReference type="ARBA" id="ARBA00022737"/>
    </source>
</evidence>
<name>A0A8R1HP04_CAEJA</name>
<proteinExistence type="inferred from homology"/>
<organism evidence="5 6">
    <name type="scientific">Caenorhabditis japonica</name>
    <dbReference type="NCBI Taxonomy" id="281687"/>
    <lineage>
        <taxon>Eukaryota</taxon>
        <taxon>Metazoa</taxon>
        <taxon>Ecdysozoa</taxon>
        <taxon>Nematoda</taxon>
        <taxon>Chromadorea</taxon>
        <taxon>Rhabditida</taxon>
        <taxon>Rhabditina</taxon>
        <taxon>Rhabditomorpha</taxon>
        <taxon>Rhabditoidea</taxon>
        <taxon>Rhabditidae</taxon>
        <taxon>Peloderinae</taxon>
        <taxon>Caenorhabditis</taxon>
    </lineage>
</organism>
<reference evidence="6" key="1">
    <citation type="submission" date="2010-08" db="EMBL/GenBank/DDBJ databases">
        <authorList>
            <consortium name="Caenorhabditis japonica Sequencing Consortium"/>
            <person name="Wilson R.K."/>
        </authorList>
    </citation>
    <scope>NUCLEOTIDE SEQUENCE [LARGE SCALE GENOMIC DNA]</scope>
    <source>
        <strain evidence="6">DF5081</strain>
    </source>
</reference>
<dbReference type="InterPro" id="IPR018502">
    <property type="entry name" value="Annexin_repeat"/>
</dbReference>
<protein>
    <recommendedName>
        <fullName evidence="4">Annexin</fullName>
    </recommendedName>
</protein>
<dbReference type="InterPro" id="IPR037104">
    <property type="entry name" value="Annexin_sf"/>
</dbReference>
<evidence type="ECO:0000313" key="6">
    <source>
        <dbReference type="Proteomes" id="UP000005237"/>
    </source>
</evidence>
<evidence type="ECO:0000256" key="3">
    <source>
        <dbReference type="ARBA" id="ARBA00023216"/>
    </source>
</evidence>
<dbReference type="GO" id="GO:0005634">
    <property type="term" value="C:nucleus"/>
    <property type="evidence" value="ECO:0007669"/>
    <property type="project" value="TreeGrafter"/>
</dbReference>